<proteinExistence type="predicted"/>
<accession>A0A9X1PHD3</accession>
<gene>
    <name evidence="2" type="ORF">LXM26_07550</name>
</gene>
<dbReference type="EMBL" id="JAJTTC010000001">
    <property type="protein sequence ID" value="MCF0061342.1"/>
    <property type="molecule type" value="Genomic_DNA"/>
</dbReference>
<dbReference type="AlphaFoldDB" id="A0A9X1PHD3"/>
<feature type="signal peptide" evidence="1">
    <location>
        <begin position="1"/>
        <end position="25"/>
    </location>
</feature>
<evidence type="ECO:0000313" key="2">
    <source>
        <dbReference type="EMBL" id="MCF0061342.1"/>
    </source>
</evidence>
<dbReference type="PROSITE" id="PS51257">
    <property type="entry name" value="PROKAR_LIPOPROTEIN"/>
    <property type="match status" value="1"/>
</dbReference>
<feature type="chain" id="PRO_5040957575" description="Lipocalin-like domain-containing protein" evidence="1">
    <location>
        <begin position="26"/>
        <end position="165"/>
    </location>
</feature>
<keyword evidence="3" id="KW-1185">Reference proteome</keyword>
<evidence type="ECO:0000256" key="1">
    <source>
        <dbReference type="SAM" id="SignalP"/>
    </source>
</evidence>
<reference evidence="2" key="1">
    <citation type="submission" date="2021-12" db="EMBL/GenBank/DDBJ databases">
        <title>Novel species in genus Dyadobacter.</title>
        <authorList>
            <person name="Ma C."/>
        </authorList>
    </citation>
    <scope>NUCLEOTIDE SEQUENCE</scope>
    <source>
        <strain evidence="2">LJ419</strain>
    </source>
</reference>
<comment type="caution">
    <text evidence="2">The sequence shown here is derived from an EMBL/GenBank/DDBJ whole genome shotgun (WGS) entry which is preliminary data.</text>
</comment>
<name>A0A9X1PHD3_9BACT</name>
<protein>
    <recommendedName>
        <fullName evidence="4">Lipocalin-like domain-containing protein</fullName>
    </recommendedName>
</protein>
<evidence type="ECO:0008006" key="4">
    <source>
        <dbReference type="Google" id="ProtNLM"/>
    </source>
</evidence>
<keyword evidence="1" id="KW-0732">Signal</keyword>
<dbReference type="RefSeq" id="WP_234654576.1">
    <property type="nucleotide sequence ID" value="NZ_CP094997.1"/>
</dbReference>
<evidence type="ECO:0000313" key="3">
    <source>
        <dbReference type="Proteomes" id="UP001139000"/>
    </source>
</evidence>
<organism evidence="2 3">
    <name type="scientific">Dyadobacter chenwenxiniae</name>
    <dbReference type="NCBI Taxonomy" id="2906456"/>
    <lineage>
        <taxon>Bacteria</taxon>
        <taxon>Pseudomonadati</taxon>
        <taxon>Bacteroidota</taxon>
        <taxon>Cytophagia</taxon>
        <taxon>Cytophagales</taxon>
        <taxon>Spirosomataceae</taxon>
        <taxon>Dyadobacter</taxon>
    </lineage>
</organism>
<dbReference type="Proteomes" id="UP001139000">
    <property type="component" value="Unassembled WGS sequence"/>
</dbReference>
<sequence>MMRALKITLILFLHVLLLSCENDRADVKASEKKLEGSWELVSLDYVDSNGKAHTREPKTFGMPEQTILSLVESDRTGTLSFDGKTHAFTYLYGKEKCEFTFNKKGQLNVEDPNVGKDFIGQNFIYTFVFLSPNHNLVQFQSDQQYFKARKETVSNVRYAFRKLTL</sequence>